<name>A0ABD2P7P9_9CUCU</name>
<evidence type="ECO:0000256" key="6">
    <source>
        <dbReference type="ARBA" id="ARBA00023002"/>
    </source>
</evidence>
<dbReference type="SUPFAM" id="SSF51905">
    <property type="entry name" value="FAD/NAD(P)-binding domain"/>
    <property type="match status" value="2"/>
</dbReference>
<reference evidence="9 10" key="1">
    <citation type="journal article" date="2021" name="BMC Biol.">
        <title>Horizontally acquired antibacterial genes associated with adaptive radiation of ladybird beetles.</title>
        <authorList>
            <person name="Li H.S."/>
            <person name="Tang X.F."/>
            <person name="Huang Y.H."/>
            <person name="Xu Z.Y."/>
            <person name="Chen M.L."/>
            <person name="Du X.Y."/>
            <person name="Qiu B.Y."/>
            <person name="Chen P.T."/>
            <person name="Zhang W."/>
            <person name="Slipinski A."/>
            <person name="Escalona H.E."/>
            <person name="Waterhouse R.M."/>
            <person name="Zwick A."/>
            <person name="Pang H."/>
        </authorList>
    </citation>
    <scope>NUCLEOTIDE SEQUENCE [LARGE SCALE GENOMIC DNA]</scope>
    <source>
        <strain evidence="9">SYSU2018</strain>
    </source>
</reference>
<comment type="caution">
    <text evidence="9">The sequence shown here is derived from an EMBL/GenBank/DDBJ whole genome shotgun (WGS) entry which is preliminary data.</text>
</comment>
<dbReference type="EC" id="1.-.-.-" evidence="8"/>
<dbReference type="PIRSF" id="PIRSF000332">
    <property type="entry name" value="FMO"/>
    <property type="match status" value="1"/>
</dbReference>
<dbReference type="PRINTS" id="PR00370">
    <property type="entry name" value="FMOXYGENASE"/>
</dbReference>
<evidence type="ECO:0000256" key="7">
    <source>
        <dbReference type="ARBA" id="ARBA00023033"/>
    </source>
</evidence>
<keyword evidence="5" id="KW-0521">NADP</keyword>
<comment type="similarity">
    <text evidence="2 8">Belongs to the FMO family.</text>
</comment>
<keyword evidence="10" id="KW-1185">Reference proteome</keyword>
<accession>A0ABD2P7P9</accession>
<evidence type="ECO:0000313" key="10">
    <source>
        <dbReference type="Proteomes" id="UP001516400"/>
    </source>
</evidence>
<dbReference type="EMBL" id="JABFTP020000185">
    <property type="protein sequence ID" value="KAL3286886.1"/>
    <property type="molecule type" value="Genomic_DNA"/>
</dbReference>
<proteinExistence type="inferred from homology"/>
<sequence length="415" mass="48327">MRVAIIGGGAAGLSSARHLKADRHECEIFEMTPQIGGTWVYTDDVGNDKYGFPVYSPMYQGLRTNLPKEVMEFPDYPIQEQEKSYLNQEEVLDYLNQYVQHFELEPMIKTNHMVIDIRPLENHLWQITTIYKPNNSKIVREFDSVIICNGHYNEPIIPNIQGQEYFNGRILHSHKYRCSKPFRGLRVLVIGAGASGLDMCLQISKVAKKVVLSHHVKEAENVNFLEQKPDIYRILDSTMVEFVDGSCCPFDCILFCTGFKYDYPFLNQTCGVTVTNNHIEPLYKHMIHIERPTMCFIGIPFNVCAFRMFDLQARFFCKYLNGSMSLPSRELMTKDTEKEMQARWKKGYTRRQAHMMGADQQKYYDDLAKMANIKSIPPVIIKLREFSNKSRYEDLNNFRENNYKIIDDDTYVKVN</sequence>
<dbReference type="GO" id="GO:0050660">
    <property type="term" value="F:flavin adenine dinucleotide binding"/>
    <property type="evidence" value="ECO:0007669"/>
    <property type="project" value="UniProtKB-ARBA"/>
</dbReference>
<evidence type="ECO:0000256" key="3">
    <source>
        <dbReference type="ARBA" id="ARBA00022630"/>
    </source>
</evidence>
<dbReference type="GO" id="GO:0016709">
    <property type="term" value="F:oxidoreductase activity, acting on paired donors, with incorporation or reduction of molecular oxygen, NAD(P)H as one donor, and incorporation of one atom of oxygen"/>
    <property type="evidence" value="ECO:0007669"/>
    <property type="project" value="UniProtKB-ARBA"/>
</dbReference>
<dbReference type="Gene3D" id="3.50.50.60">
    <property type="entry name" value="FAD/NAD(P)-binding domain"/>
    <property type="match status" value="2"/>
</dbReference>
<keyword evidence="4 8" id="KW-0274">FAD</keyword>
<evidence type="ECO:0000256" key="8">
    <source>
        <dbReference type="RuleBase" id="RU361177"/>
    </source>
</evidence>
<dbReference type="InterPro" id="IPR036188">
    <property type="entry name" value="FAD/NAD-bd_sf"/>
</dbReference>
<dbReference type="PANTHER" id="PTHR23023">
    <property type="entry name" value="DIMETHYLANILINE MONOOXYGENASE"/>
    <property type="match status" value="1"/>
</dbReference>
<gene>
    <name evidence="9" type="ORF">HHI36_001373</name>
</gene>
<keyword evidence="6 8" id="KW-0560">Oxidoreductase</keyword>
<comment type="cofactor">
    <cofactor evidence="1 8">
        <name>FAD</name>
        <dbReference type="ChEBI" id="CHEBI:57692"/>
    </cofactor>
</comment>
<evidence type="ECO:0000313" key="9">
    <source>
        <dbReference type="EMBL" id="KAL3286885.1"/>
    </source>
</evidence>
<dbReference type="InterPro" id="IPR000960">
    <property type="entry name" value="Flavin_mOase"/>
</dbReference>
<reference evidence="9" key="2">
    <citation type="submission" date="2024-03" db="EMBL/GenBank/DDBJ databases">
        <title>Genomics of ladybird beetles.</title>
        <authorList>
            <person name="Li H.-S."/>
            <person name="Huang Y.-H."/>
        </authorList>
    </citation>
    <scope>NUCLEOTIDE SEQUENCE</scope>
    <source>
        <strain evidence="9">SYSU2018</strain>
        <tissue evidence="9">Whole body of male adult</tissue>
    </source>
</reference>
<organism evidence="9 10">
    <name type="scientific">Cryptolaemus montrouzieri</name>
    <dbReference type="NCBI Taxonomy" id="559131"/>
    <lineage>
        <taxon>Eukaryota</taxon>
        <taxon>Metazoa</taxon>
        <taxon>Ecdysozoa</taxon>
        <taxon>Arthropoda</taxon>
        <taxon>Hexapoda</taxon>
        <taxon>Insecta</taxon>
        <taxon>Pterygota</taxon>
        <taxon>Neoptera</taxon>
        <taxon>Endopterygota</taxon>
        <taxon>Coleoptera</taxon>
        <taxon>Polyphaga</taxon>
        <taxon>Cucujiformia</taxon>
        <taxon>Coccinelloidea</taxon>
        <taxon>Coccinellidae</taxon>
        <taxon>Scymninae</taxon>
        <taxon>Scymnini</taxon>
        <taxon>Cryptolaemus</taxon>
    </lineage>
</organism>
<evidence type="ECO:0000256" key="4">
    <source>
        <dbReference type="ARBA" id="ARBA00022827"/>
    </source>
</evidence>
<keyword evidence="3 8" id="KW-0285">Flavoprotein</keyword>
<dbReference type="Proteomes" id="UP001516400">
    <property type="component" value="Unassembled WGS sequence"/>
</dbReference>
<dbReference type="InterPro" id="IPR020946">
    <property type="entry name" value="Flavin_mOase-like"/>
</dbReference>
<dbReference type="Pfam" id="PF00743">
    <property type="entry name" value="FMO-like"/>
    <property type="match status" value="2"/>
</dbReference>
<evidence type="ECO:0000256" key="1">
    <source>
        <dbReference type="ARBA" id="ARBA00001974"/>
    </source>
</evidence>
<evidence type="ECO:0000256" key="2">
    <source>
        <dbReference type="ARBA" id="ARBA00009183"/>
    </source>
</evidence>
<dbReference type="EMBL" id="JABFTP020000185">
    <property type="protein sequence ID" value="KAL3286885.1"/>
    <property type="molecule type" value="Genomic_DNA"/>
</dbReference>
<dbReference type="FunFam" id="3.50.50.60:FF:000138">
    <property type="entry name" value="Flavin-containing monooxygenase"/>
    <property type="match status" value="1"/>
</dbReference>
<dbReference type="AlphaFoldDB" id="A0ABD2P7P9"/>
<protein>
    <recommendedName>
        <fullName evidence="8">Flavin-containing monooxygenase</fullName>
        <ecNumber evidence="8">1.-.-.-</ecNumber>
    </recommendedName>
</protein>
<evidence type="ECO:0000256" key="5">
    <source>
        <dbReference type="ARBA" id="ARBA00022857"/>
    </source>
</evidence>
<keyword evidence="7 8" id="KW-0503">Monooxygenase</keyword>
<dbReference type="InterPro" id="IPR050346">
    <property type="entry name" value="FMO-like"/>
</dbReference>